<proteinExistence type="predicted"/>
<dbReference type="InterPro" id="IPR002081">
    <property type="entry name" value="Cryptochrome/DNA_photolyase_1"/>
</dbReference>
<evidence type="ECO:0000256" key="2">
    <source>
        <dbReference type="ARBA" id="ARBA00022630"/>
    </source>
</evidence>
<organism evidence="7 8">
    <name type="scientific">Ruegeria profundi</name>
    <dbReference type="NCBI Taxonomy" id="1685378"/>
    <lineage>
        <taxon>Bacteria</taxon>
        <taxon>Pseudomonadati</taxon>
        <taxon>Pseudomonadota</taxon>
        <taxon>Alphaproteobacteria</taxon>
        <taxon>Rhodobacterales</taxon>
        <taxon>Roseobacteraceae</taxon>
        <taxon>Ruegeria</taxon>
    </lineage>
</organism>
<dbReference type="Gene3D" id="1.25.40.80">
    <property type="match status" value="1"/>
</dbReference>
<evidence type="ECO:0000313" key="8">
    <source>
        <dbReference type="Proteomes" id="UP000053690"/>
    </source>
</evidence>
<evidence type="ECO:0000256" key="1">
    <source>
        <dbReference type="ARBA" id="ARBA00001932"/>
    </source>
</evidence>
<dbReference type="Gene3D" id="3.40.50.620">
    <property type="entry name" value="HUPs"/>
    <property type="match status" value="1"/>
</dbReference>
<protein>
    <submittedName>
        <fullName evidence="7">Deoxyribodipyrimidine photolyase</fullName>
    </submittedName>
</protein>
<name>A0A0X3TZH1_9RHOB</name>
<reference evidence="8" key="1">
    <citation type="submission" date="2015-12" db="EMBL/GenBank/DDBJ databases">
        <authorList>
            <person name="Zhang G."/>
            <person name="Stingl U."/>
        </authorList>
    </citation>
    <scope>NUCLEOTIDE SEQUENCE [LARGE SCALE GENOMIC DNA]</scope>
    <source>
        <strain evidence="8">ZGT108</strain>
    </source>
</reference>
<keyword evidence="3 4" id="KW-0274">FAD</keyword>
<dbReference type="STRING" id="1685378.AVO44_04790"/>
<dbReference type="Gene3D" id="1.10.579.10">
    <property type="entry name" value="DNA Cyclobutane Dipyrimidine Photolyase, subunit A, domain 3"/>
    <property type="match status" value="1"/>
</dbReference>
<dbReference type="PANTHER" id="PTHR11455:SF9">
    <property type="entry name" value="CRYPTOCHROME CIRCADIAN CLOCK 5 ISOFORM X1"/>
    <property type="match status" value="1"/>
</dbReference>
<evidence type="ECO:0000256" key="5">
    <source>
        <dbReference type="SAM" id="MobiDB-lite"/>
    </source>
</evidence>
<evidence type="ECO:0000313" key="7">
    <source>
        <dbReference type="EMBL" id="KUJ81185.1"/>
    </source>
</evidence>
<evidence type="ECO:0000256" key="3">
    <source>
        <dbReference type="ARBA" id="ARBA00022827"/>
    </source>
</evidence>
<dbReference type="GO" id="GO:0003677">
    <property type="term" value="F:DNA binding"/>
    <property type="evidence" value="ECO:0007669"/>
    <property type="project" value="TreeGrafter"/>
</dbReference>
<keyword evidence="2 4" id="KW-0285">Flavoprotein</keyword>
<keyword evidence="8" id="KW-1185">Reference proteome</keyword>
<dbReference type="InterPro" id="IPR014729">
    <property type="entry name" value="Rossmann-like_a/b/a_fold"/>
</dbReference>
<feature type="binding site" evidence="4">
    <location>
        <position position="266"/>
    </location>
    <ligand>
        <name>FAD</name>
        <dbReference type="ChEBI" id="CHEBI:57692"/>
    </ligand>
</feature>
<accession>A0A0X3TZH1</accession>
<dbReference type="PANTHER" id="PTHR11455">
    <property type="entry name" value="CRYPTOCHROME"/>
    <property type="match status" value="1"/>
</dbReference>
<dbReference type="GO" id="GO:0009416">
    <property type="term" value="P:response to light stimulus"/>
    <property type="evidence" value="ECO:0007669"/>
    <property type="project" value="TreeGrafter"/>
</dbReference>
<feature type="region of interest" description="Disordered" evidence="5">
    <location>
        <begin position="476"/>
        <end position="507"/>
    </location>
</feature>
<dbReference type="PROSITE" id="PS51645">
    <property type="entry name" value="PHR_CRY_ALPHA_BETA"/>
    <property type="match status" value="1"/>
</dbReference>
<keyword evidence="7" id="KW-0456">Lyase</keyword>
<dbReference type="InterPro" id="IPR005101">
    <property type="entry name" value="Cryptochr/Photolyase_FAD-bd"/>
</dbReference>
<dbReference type="GO" id="GO:0003904">
    <property type="term" value="F:deoxyribodipyrimidine photo-lyase activity"/>
    <property type="evidence" value="ECO:0007669"/>
    <property type="project" value="TreeGrafter"/>
</dbReference>
<comment type="cofactor">
    <cofactor evidence="1">
        <name>(6R)-5,10-methylene-5,6,7,8-tetrahydrofolate</name>
        <dbReference type="ChEBI" id="CHEBI:15636"/>
    </cofactor>
</comment>
<dbReference type="EMBL" id="LQBP01000002">
    <property type="protein sequence ID" value="KUJ81185.1"/>
    <property type="molecule type" value="Genomic_DNA"/>
</dbReference>
<feature type="domain" description="Photolyase/cryptochrome alpha/beta" evidence="6">
    <location>
        <begin position="1"/>
        <end position="129"/>
    </location>
</feature>
<dbReference type="InterPro" id="IPR036134">
    <property type="entry name" value="Crypto/Photolyase_FAD-like_sf"/>
</dbReference>
<dbReference type="Proteomes" id="UP000053690">
    <property type="component" value="Unassembled WGS sequence"/>
</dbReference>
<dbReference type="InterPro" id="IPR036155">
    <property type="entry name" value="Crypto/Photolyase_N_sf"/>
</dbReference>
<feature type="compositionally biased region" description="Basic residues" evidence="5">
    <location>
        <begin position="478"/>
        <end position="493"/>
    </location>
</feature>
<evidence type="ECO:0000259" key="6">
    <source>
        <dbReference type="PROSITE" id="PS51645"/>
    </source>
</evidence>
<comment type="caution">
    <text evidence="7">The sequence shown here is derived from an EMBL/GenBank/DDBJ whole genome shotgun (WGS) entry which is preliminary data.</text>
</comment>
<comment type="cofactor">
    <cofactor evidence="4">
        <name>FAD</name>
        <dbReference type="ChEBI" id="CHEBI:57692"/>
    </cofactor>
    <text evidence="4">Binds 1 FAD per subunit.</text>
</comment>
<sequence length="507" mass="57587">MHVVWFKRDLRVQDNRALARAAAHGAVLPLYVAEPELWRAPDMSGRQWSFIAETLHQLRADLHKLGQPLIVRTGNIVEILSDLHRDHGLTALWSHEETGNDWTFQRDLRVADWCRAHSIPWNEVQNHGVVRRMKSRNGWAERWDAFMSEAITNPPNLGPLSLDVGDIPTAETLGLAPDHCPLRQKGGRADGQSLLDSFLQKRGEPYRRAMSSPVEGETACSRLSPHLAWGTLSVREVAQATWARQRALRDTPPKGKSSWRGSLTSFNGRLHWHCHFIQKLESEPRLEYENLHRGYKGIRPSAPDQDKLDAWAKGETGLPFLDACMRYLRATGWLNFRMRSMVMATASYHLWLDWRAPGLHLARSFTDYEPGIHWSQVQMQSGTTGINAVRIYNPVKQGHDQDPTGRFTRKWVPELAAIPDRFLQVPWKAENAADVLGKAYPEPIVDHIAAARAAREAIWAVRKGEGFRVEAAAIVSKHASRKSSTRNRGGRRKKEPDTQMSLPFEDQ</sequence>
<dbReference type="GO" id="GO:0071949">
    <property type="term" value="F:FAD binding"/>
    <property type="evidence" value="ECO:0007669"/>
    <property type="project" value="TreeGrafter"/>
</dbReference>
<dbReference type="InterPro" id="IPR006050">
    <property type="entry name" value="DNA_photolyase_N"/>
</dbReference>
<dbReference type="OrthoDB" id="9772484at2"/>
<dbReference type="Pfam" id="PF00875">
    <property type="entry name" value="DNA_photolyase"/>
    <property type="match status" value="1"/>
</dbReference>
<gene>
    <name evidence="7" type="ORF">AVO44_04790</name>
</gene>
<evidence type="ECO:0000256" key="4">
    <source>
        <dbReference type="PIRSR" id="PIRSR602081-1"/>
    </source>
</evidence>
<dbReference type="SUPFAM" id="SSF52425">
    <property type="entry name" value="Cryptochrome/photolyase, N-terminal domain"/>
    <property type="match status" value="1"/>
</dbReference>
<dbReference type="Pfam" id="PF03441">
    <property type="entry name" value="FAD_binding_7"/>
    <property type="match status" value="1"/>
</dbReference>
<dbReference type="AlphaFoldDB" id="A0A0X3TZH1"/>
<dbReference type="SUPFAM" id="SSF48173">
    <property type="entry name" value="Cryptochrome/photolyase FAD-binding domain"/>
    <property type="match status" value="1"/>
</dbReference>
<feature type="binding site" evidence="4">
    <location>
        <position position="206"/>
    </location>
    <ligand>
        <name>FAD</name>
        <dbReference type="ChEBI" id="CHEBI:57692"/>
    </ligand>
</feature>